<gene>
    <name evidence="7" type="ordered locus">Bphy_3712</name>
</gene>
<dbReference type="AlphaFoldDB" id="B2JMQ3"/>
<feature type="domain" description="YknX-like C-terminal permuted SH3-like" evidence="6">
    <location>
        <begin position="385"/>
        <end position="446"/>
    </location>
</feature>
<feature type="domain" description="CzcB-like barrel-sandwich hybrid" evidence="5">
    <location>
        <begin position="127"/>
        <end position="273"/>
    </location>
</feature>
<dbReference type="Proteomes" id="UP000001192">
    <property type="component" value="Chromosome 2"/>
</dbReference>
<dbReference type="HOGENOM" id="CLU_018816_1_2_4"/>
<dbReference type="SUPFAM" id="SSF111369">
    <property type="entry name" value="HlyD-like secretion proteins"/>
    <property type="match status" value="1"/>
</dbReference>
<evidence type="ECO:0000313" key="7">
    <source>
        <dbReference type="EMBL" id="ACC72847.1"/>
    </source>
</evidence>
<dbReference type="Pfam" id="PF25954">
    <property type="entry name" value="Beta-barrel_RND_2"/>
    <property type="match status" value="1"/>
</dbReference>
<dbReference type="NCBIfam" id="TIGR01730">
    <property type="entry name" value="RND_mfp"/>
    <property type="match status" value="1"/>
</dbReference>
<keyword evidence="2" id="KW-0175">Coiled coil</keyword>
<name>B2JMQ3_PARP8</name>
<dbReference type="Gene3D" id="2.40.30.170">
    <property type="match status" value="1"/>
</dbReference>
<dbReference type="InterPro" id="IPR058637">
    <property type="entry name" value="YknX-like_C"/>
</dbReference>
<dbReference type="Gene3D" id="1.10.287.470">
    <property type="entry name" value="Helix hairpin bin"/>
    <property type="match status" value="1"/>
</dbReference>
<dbReference type="Gene3D" id="2.40.50.100">
    <property type="match status" value="1"/>
</dbReference>
<dbReference type="Pfam" id="PF25989">
    <property type="entry name" value="YknX_C"/>
    <property type="match status" value="1"/>
</dbReference>
<keyword evidence="3" id="KW-0472">Membrane</keyword>
<proteinExistence type="inferred from homology"/>
<evidence type="ECO:0000256" key="3">
    <source>
        <dbReference type="SAM" id="Phobius"/>
    </source>
</evidence>
<evidence type="ECO:0000256" key="1">
    <source>
        <dbReference type="ARBA" id="ARBA00009477"/>
    </source>
</evidence>
<dbReference type="PANTHER" id="PTHR30469:SF38">
    <property type="entry name" value="HLYD FAMILY SECRETION PROTEIN"/>
    <property type="match status" value="1"/>
</dbReference>
<dbReference type="GO" id="GO:1990281">
    <property type="term" value="C:efflux pump complex"/>
    <property type="evidence" value="ECO:0007669"/>
    <property type="project" value="TreeGrafter"/>
</dbReference>
<evidence type="ECO:0000313" key="8">
    <source>
        <dbReference type="Proteomes" id="UP000001192"/>
    </source>
</evidence>
<dbReference type="eggNOG" id="COG0845">
    <property type="taxonomic scope" value="Bacteria"/>
</dbReference>
<feature type="transmembrane region" description="Helical" evidence="3">
    <location>
        <begin position="73"/>
        <end position="94"/>
    </location>
</feature>
<dbReference type="InterPro" id="IPR058792">
    <property type="entry name" value="Beta-barrel_RND_2"/>
</dbReference>
<evidence type="ECO:0000259" key="6">
    <source>
        <dbReference type="Pfam" id="PF25989"/>
    </source>
</evidence>
<reference evidence="8" key="1">
    <citation type="journal article" date="2014" name="Stand. Genomic Sci.">
        <title>Complete genome sequence of Burkholderia phymatum STM815(T), a broad host range and efficient nitrogen-fixing symbiont of Mimosa species.</title>
        <authorList>
            <person name="Moulin L."/>
            <person name="Klonowska A."/>
            <person name="Caroline B."/>
            <person name="Booth K."/>
            <person name="Vriezen J.A."/>
            <person name="Melkonian R."/>
            <person name="James E.K."/>
            <person name="Young J.P."/>
            <person name="Bena G."/>
            <person name="Hauser L."/>
            <person name="Land M."/>
            <person name="Kyrpides N."/>
            <person name="Bruce D."/>
            <person name="Chain P."/>
            <person name="Copeland A."/>
            <person name="Pitluck S."/>
            <person name="Woyke T."/>
            <person name="Lizotte-Waniewski M."/>
            <person name="Bristow J."/>
            <person name="Riley M."/>
        </authorList>
    </citation>
    <scope>NUCLEOTIDE SEQUENCE [LARGE SCALE GENOMIC DNA]</scope>
    <source>
        <strain evidence="8">DSM 17167 / CIP 108236 / LMG 21445 / STM815</strain>
    </source>
</reference>
<protein>
    <submittedName>
        <fullName evidence="7">Efflux transporter, RND family, MFP subunit</fullName>
    </submittedName>
</protein>
<evidence type="ECO:0000256" key="2">
    <source>
        <dbReference type="SAM" id="Coils"/>
    </source>
</evidence>
<dbReference type="KEGG" id="bph:Bphy_3712"/>
<comment type="similarity">
    <text evidence="1">Belongs to the membrane fusion protein (MFP) (TC 8.A.1) family.</text>
</comment>
<dbReference type="PANTHER" id="PTHR30469">
    <property type="entry name" value="MULTIDRUG RESISTANCE PROTEIN MDTA"/>
    <property type="match status" value="1"/>
</dbReference>
<dbReference type="GO" id="GO:0015562">
    <property type="term" value="F:efflux transmembrane transporter activity"/>
    <property type="evidence" value="ECO:0007669"/>
    <property type="project" value="TreeGrafter"/>
</dbReference>
<dbReference type="STRING" id="391038.Bphy_3712"/>
<keyword evidence="3" id="KW-1133">Transmembrane helix</keyword>
<dbReference type="InterPro" id="IPR006143">
    <property type="entry name" value="RND_pump_MFP"/>
</dbReference>
<dbReference type="Gene3D" id="2.40.420.20">
    <property type="match status" value="1"/>
</dbReference>
<dbReference type="InterPro" id="IPR058647">
    <property type="entry name" value="BSH_CzcB-like"/>
</dbReference>
<sequence>MPFAYLARLCTAVFLRALLQRKRDTRRSQRRRGTALYCVPVSIRRHNKLADHDLKRLKIDRPAVATGGRRRNWIGYGAVALIVIGALVFGLRLAGPQSVETTTVVSAYPSQTYTLLNATGYVVPQRKAAVASKAQGRLEWLGVLEGTRVKKDEVIARIESADVSASLAQAKAQVKVAQANLALQQAELKNAEINLRRSKILAPNGAIPATQYDADLARYDKAVASIDNSRAAIVSAQANAQAAQVAVDQTVIRAPFDGVVIEKHANVGDNITPFSQASDSKGAVVTIADMDTLEVEADVAESNIAKIAVNAPCEIQLDALPNVRLAGSVSRIVPTVDRSKATVLVKVRFVDHDARVLPDMSAKIAFLSKPVPPEDRKPVVAVQPAAIVERNGRKVVFVVKDDTAREVPVTTAQTLGELVAVSGVRPGDVLVRAPNEHIKDGAKVSVAKKQ</sequence>
<keyword evidence="8" id="KW-1185">Reference proteome</keyword>
<dbReference type="Pfam" id="PF25973">
    <property type="entry name" value="BSH_CzcB"/>
    <property type="match status" value="1"/>
</dbReference>
<dbReference type="RefSeq" id="WP_012403020.1">
    <property type="nucleotide sequence ID" value="NC_010623.1"/>
</dbReference>
<evidence type="ECO:0000259" key="5">
    <source>
        <dbReference type="Pfam" id="PF25973"/>
    </source>
</evidence>
<feature type="domain" description="CusB-like beta-barrel" evidence="4">
    <location>
        <begin position="295"/>
        <end position="367"/>
    </location>
</feature>
<feature type="coiled-coil region" evidence="2">
    <location>
        <begin position="167"/>
        <end position="201"/>
    </location>
</feature>
<evidence type="ECO:0000259" key="4">
    <source>
        <dbReference type="Pfam" id="PF25954"/>
    </source>
</evidence>
<keyword evidence="3" id="KW-0812">Transmembrane</keyword>
<organism evidence="7 8">
    <name type="scientific">Paraburkholderia phymatum (strain DSM 17167 / CIP 108236 / LMG 21445 / STM815)</name>
    <name type="common">Burkholderia phymatum</name>
    <dbReference type="NCBI Taxonomy" id="391038"/>
    <lineage>
        <taxon>Bacteria</taxon>
        <taxon>Pseudomonadati</taxon>
        <taxon>Pseudomonadota</taxon>
        <taxon>Betaproteobacteria</taxon>
        <taxon>Burkholderiales</taxon>
        <taxon>Burkholderiaceae</taxon>
        <taxon>Paraburkholderia</taxon>
    </lineage>
</organism>
<dbReference type="EMBL" id="CP001044">
    <property type="protein sequence ID" value="ACC72847.1"/>
    <property type="molecule type" value="Genomic_DNA"/>
</dbReference>
<accession>B2JMQ3</accession>